<evidence type="ECO:0000256" key="12">
    <source>
        <dbReference type="SAM" id="Phobius"/>
    </source>
</evidence>
<keyword evidence="6" id="KW-0560">Oxidoreductase</keyword>
<keyword evidence="3 12" id="KW-0812">Transmembrane</keyword>
<feature type="transmembrane region" description="Helical" evidence="12">
    <location>
        <begin position="128"/>
        <end position="147"/>
    </location>
</feature>
<accession>A0A6J7XSF0</accession>
<evidence type="ECO:0000256" key="8">
    <source>
        <dbReference type="ARBA" id="ARBA00023133"/>
    </source>
</evidence>
<evidence type="ECO:0000313" key="13">
    <source>
        <dbReference type="EMBL" id="CAB5240053.1"/>
    </source>
</evidence>
<keyword evidence="2" id="KW-1003">Cell membrane</keyword>
<reference evidence="13" key="1">
    <citation type="submission" date="2020-05" db="EMBL/GenBank/DDBJ databases">
        <authorList>
            <person name="Chiriac C."/>
            <person name="Salcher M."/>
            <person name="Ghai R."/>
            <person name="Kavagutti S V."/>
        </authorList>
    </citation>
    <scope>NUCLEOTIDE SEQUENCE</scope>
</reference>
<evidence type="ECO:0000256" key="3">
    <source>
        <dbReference type="ARBA" id="ARBA00022692"/>
    </source>
</evidence>
<sequence length="293" mass="31923">MREMITRLAHAWLTRILGLLLFLQAGLVLTGGIVRVTGSGLGCPTWPECTDGSIAPTANQVEGTLHSWIEFGNRLLTFVLVVVAIKSLLLVLITHRKDLRLLALGQIAGILGQGILGGITVLTHLNPIPVAGHYLLSTILIAAASSLHQRSKVPTLRVTPTDKTSLVLSRAHLFVAVAVLVIGTIVTGSGPHAGDVQARRFPFLFDNVAWLHADLVIALFGITLALYVHSETNVYSKKRLRIFITFALLQGLIGYTQYFLNVPEVLVALHLLGSTLVWIATWRVWLSFTTNPR</sequence>
<dbReference type="PANTHER" id="PTHR35457">
    <property type="entry name" value="HEME A SYNTHASE"/>
    <property type="match status" value="1"/>
</dbReference>
<gene>
    <name evidence="13" type="ORF">UFOPK3554_00627</name>
</gene>
<evidence type="ECO:0000256" key="11">
    <source>
        <dbReference type="ARBA" id="ARBA00023444"/>
    </source>
</evidence>
<evidence type="ECO:0000256" key="4">
    <source>
        <dbReference type="ARBA" id="ARBA00022723"/>
    </source>
</evidence>
<evidence type="ECO:0000256" key="9">
    <source>
        <dbReference type="ARBA" id="ARBA00023136"/>
    </source>
</evidence>
<dbReference type="AlphaFoldDB" id="A0A6J7XSF0"/>
<dbReference type="PANTHER" id="PTHR35457:SF1">
    <property type="entry name" value="HEME A SYNTHASE"/>
    <property type="match status" value="1"/>
</dbReference>
<dbReference type="Pfam" id="PF02628">
    <property type="entry name" value="COX15-CtaA"/>
    <property type="match status" value="1"/>
</dbReference>
<feature type="transmembrane region" description="Helical" evidence="12">
    <location>
        <begin position="101"/>
        <end position="122"/>
    </location>
</feature>
<keyword evidence="8" id="KW-0350">Heme biosynthesis</keyword>
<evidence type="ECO:0000256" key="5">
    <source>
        <dbReference type="ARBA" id="ARBA00022989"/>
    </source>
</evidence>
<keyword evidence="5 12" id="KW-1133">Transmembrane helix</keyword>
<keyword evidence="9 12" id="KW-0472">Membrane</keyword>
<feature type="transmembrane region" description="Helical" evidence="12">
    <location>
        <begin position="208"/>
        <end position="228"/>
    </location>
</feature>
<dbReference type="GO" id="GO:0006784">
    <property type="term" value="P:heme A biosynthetic process"/>
    <property type="evidence" value="ECO:0007669"/>
    <property type="project" value="InterPro"/>
</dbReference>
<protein>
    <submittedName>
        <fullName evidence="13">Unannotated protein</fullName>
    </submittedName>
</protein>
<organism evidence="13">
    <name type="scientific">freshwater metagenome</name>
    <dbReference type="NCBI Taxonomy" id="449393"/>
    <lineage>
        <taxon>unclassified sequences</taxon>
        <taxon>metagenomes</taxon>
        <taxon>ecological metagenomes</taxon>
    </lineage>
</organism>
<feature type="transmembrane region" description="Helical" evidence="12">
    <location>
        <begin position="12"/>
        <end position="34"/>
    </location>
</feature>
<feature type="transmembrane region" description="Helical" evidence="12">
    <location>
        <begin position="75"/>
        <end position="94"/>
    </location>
</feature>
<proteinExistence type="predicted"/>
<dbReference type="InterPro" id="IPR050450">
    <property type="entry name" value="COX15/CtaA_HemeA_synthase"/>
</dbReference>
<evidence type="ECO:0000256" key="7">
    <source>
        <dbReference type="ARBA" id="ARBA00023004"/>
    </source>
</evidence>
<feature type="transmembrane region" description="Helical" evidence="12">
    <location>
        <begin position="167"/>
        <end position="188"/>
    </location>
</feature>
<dbReference type="GO" id="GO:0046872">
    <property type="term" value="F:metal ion binding"/>
    <property type="evidence" value="ECO:0007669"/>
    <property type="project" value="UniProtKB-KW"/>
</dbReference>
<evidence type="ECO:0000256" key="10">
    <source>
        <dbReference type="ARBA" id="ARBA00023157"/>
    </source>
</evidence>
<feature type="transmembrane region" description="Helical" evidence="12">
    <location>
        <begin position="240"/>
        <end position="260"/>
    </location>
</feature>
<dbReference type="EMBL" id="CAFBSG010000007">
    <property type="protein sequence ID" value="CAB5240053.1"/>
    <property type="molecule type" value="Genomic_DNA"/>
</dbReference>
<evidence type="ECO:0000256" key="1">
    <source>
        <dbReference type="ARBA" id="ARBA00004141"/>
    </source>
</evidence>
<name>A0A6J7XSF0_9ZZZZ</name>
<evidence type="ECO:0000256" key="2">
    <source>
        <dbReference type="ARBA" id="ARBA00022475"/>
    </source>
</evidence>
<keyword evidence="10" id="KW-1015">Disulfide bond</keyword>
<dbReference type="GO" id="GO:0016020">
    <property type="term" value="C:membrane"/>
    <property type="evidence" value="ECO:0007669"/>
    <property type="project" value="UniProtKB-SubCell"/>
</dbReference>
<comment type="subcellular location">
    <subcellularLocation>
        <location evidence="1">Membrane</location>
        <topology evidence="1">Multi-pass membrane protein</topology>
    </subcellularLocation>
</comment>
<evidence type="ECO:0000256" key="6">
    <source>
        <dbReference type="ARBA" id="ARBA00023002"/>
    </source>
</evidence>
<dbReference type="GO" id="GO:0016491">
    <property type="term" value="F:oxidoreductase activity"/>
    <property type="evidence" value="ECO:0007669"/>
    <property type="project" value="UniProtKB-KW"/>
</dbReference>
<keyword evidence="7" id="KW-0408">Iron</keyword>
<comment type="pathway">
    <text evidence="11">Porphyrin-containing compound metabolism.</text>
</comment>
<dbReference type="InterPro" id="IPR003780">
    <property type="entry name" value="COX15/CtaA_fam"/>
</dbReference>
<feature type="transmembrane region" description="Helical" evidence="12">
    <location>
        <begin position="266"/>
        <end position="286"/>
    </location>
</feature>
<keyword evidence="4" id="KW-0479">Metal-binding</keyword>